<dbReference type="Proteomes" id="UP000011859">
    <property type="component" value="Chromosome"/>
</dbReference>
<dbReference type="AlphaFoldDB" id="M4NJ64"/>
<keyword evidence="3" id="KW-1185">Reference proteome</keyword>
<dbReference type="HOGENOM" id="CLU_2438770_0_0_6"/>
<feature type="coiled-coil region" evidence="1">
    <location>
        <begin position="49"/>
        <end position="76"/>
    </location>
</feature>
<keyword evidence="1" id="KW-0175">Coiled coil</keyword>
<dbReference type="KEGG" id="rhd:R2APBS1_3888"/>
<evidence type="ECO:0000313" key="3">
    <source>
        <dbReference type="Proteomes" id="UP000011859"/>
    </source>
</evidence>
<name>M4NJ64_9GAMM</name>
<organism evidence="2 3">
    <name type="scientific">Rhodanobacter denitrificans</name>
    <dbReference type="NCBI Taxonomy" id="666685"/>
    <lineage>
        <taxon>Bacteria</taxon>
        <taxon>Pseudomonadati</taxon>
        <taxon>Pseudomonadota</taxon>
        <taxon>Gammaproteobacteria</taxon>
        <taxon>Lysobacterales</taxon>
        <taxon>Rhodanobacteraceae</taxon>
        <taxon>Rhodanobacter</taxon>
    </lineage>
</organism>
<reference evidence="2 3" key="1">
    <citation type="submission" date="2012-04" db="EMBL/GenBank/DDBJ databases">
        <title>Complete genome of Rhodanobacter sp. 2APBS1.</title>
        <authorList>
            <consortium name="US DOE Joint Genome Institute"/>
            <person name="Huntemann M."/>
            <person name="Wei C.-L."/>
            <person name="Han J."/>
            <person name="Detter J.C."/>
            <person name="Han C."/>
            <person name="Tapia R."/>
            <person name="Munk A.C.C."/>
            <person name="Chen A."/>
            <person name="Krypides N."/>
            <person name="Mavromatis K."/>
            <person name="Markowitz V."/>
            <person name="Szeto E."/>
            <person name="Ivanova N."/>
            <person name="Mikhailova N."/>
            <person name="Ovchinnikova G."/>
            <person name="Pagani I."/>
            <person name="Pati A."/>
            <person name="Goodwin L."/>
            <person name="Peters L."/>
            <person name="Pitluck S."/>
            <person name="Woyke T."/>
            <person name="Prakash O."/>
            <person name="Elkins J."/>
            <person name="Brown S."/>
            <person name="Palumbo A."/>
            <person name="Hemme C."/>
            <person name="Zhou J."/>
            <person name="Watson D."/>
            <person name="Jardine P."/>
            <person name="Kostka J."/>
            <person name="Green S."/>
        </authorList>
    </citation>
    <scope>NUCLEOTIDE SEQUENCE [LARGE SCALE GENOMIC DNA]</scope>
    <source>
        <strain evidence="2 3">2APBS1</strain>
    </source>
</reference>
<dbReference type="EMBL" id="CP003470">
    <property type="protein sequence ID" value="AGG90939.1"/>
    <property type="molecule type" value="Genomic_DNA"/>
</dbReference>
<sequence length="90" mass="10542">MLRQWLADIRTRIAVGKKAVRKVVTQRANDWKERALCAEHFSNLYHLQMVTLQNKFREAQARVDELEAENLKLLEQVSQGQIVRLPTKTI</sequence>
<accession>M4NJ64</accession>
<proteinExistence type="predicted"/>
<gene>
    <name evidence="2" type="ORF">R2APBS1_3888</name>
</gene>
<evidence type="ECO:0000313" key="2">
    <source>
        <dbReference type="EMBL" id="AGG90939.1"/>
    </source>
</evidence>
<evidence type="ECO:0000256" key="1">
    <source>
        <dbReference type="SAM" id="Coils"/>
    </source>
</evidence>
<protein>
    <submittedName>
        <fullName evidence="2">Uncharacterized protein</fullName>
    </submittedName>
</protein>